<sequence length="426" mass="42308">MSRHAESRRPAPIVTAVAAILTLAGCSGQGAPASTDAPTPAASTASTPTVTLPVASAFGAPSWGVQLPASSQQKRPVVTAQRVIYLDGASVKAVDATGKLAWSAQFPAFAGDAQIKDGAAYPFLRLADVETVAVVDGGKAAGSGLSQDRYETRVTLIDVADGHVIKTLVIPGTSSDAPKPSAVGLTFALPDGKGVVAVLADGSTRTLPASTSVGGQPRATDGGATVGSAVISTWESKADGGTPPSSAGFAGPGWTSVSTAPSSAFTSASLIAGDAHRLLVGRWVAPGRTAMDPVTVKILVLDAANGKVVAQPSCEPVGQAVFSSSPDGKHEVIGPMRLDGQGHAQCFGGGAGQKDVALTAVNDSGIAYGTAGAGGSDTSFVTVAPDGKVTTEPLSTGESAPIGIMAGEVAVHWDPNRAVITGNTIK</sequence>
<protein>
    <submittedName>
        <fullName evidence="1">Uncharacterized protein</fullName>
    </submittedName>
</protein>
<comment type="caution">
    <text evidence="1">The sequence shown here is derived from an EMBL/GenBank/DDBJ whole genome shotgun (WGS) entry which is preliminary data.</text>
</comment>
<reference evidence="2" key="1">
    <citation type="journal article" date="2019" name="Int. J. Syst. Evol. Microbiol.">
        <title>The Global Catalogue of Microorganisms (GCM) 10K type strain sequencing project: providing services to taxonomists for standard genome sequencing and annotation.</title>
        <authorList>
            <consortium name="The Broad Institute Genomics Platform"/>
            <consortium name="The Broad Institute Genome Sequencing Center for Infectious Disease"/>
            <person name="Wu L."/>
            <person name="Ma J."/>
        </authorList>
    </citation>
    <scope>NUCLEOTIDE SEQUENCE [LARGE SCALE GENOMIC DNA]</scope>
    <source>
        <strain evidence="2">JCM 15591</strain>
    </source>
</reference>
<keyword evidence="2" id="KW-1185">Reference proteome</keyword>
<dbReference type="EMBL" id="BAAAPN010000034">
    <property type="protein sequence ID" value="GAA1754375.1"/>
    <property type="molecule type" value="Genomic_DNA"/>
</dbReference>
<name>A0ABP4WH06_9MICO</name>
<evidence type="ECO:0000313" key="1">
    <source>
        <dbReference type="EMBL" id="GAA1754375.1"/>
    </source>
</evidence>
<gene>
    <name evidence="1" type="ORF">GCM10009810_12750</name>
</gene>
<evidence type="ECO:0000313" key="2">
    <source>
        <dbReference type="Proteomes" id="UP001501475"/>
    </source>
</evidence>
<accession>A0ABP4WH06</accession>
<dbReference type="PROSITE" id="PS51257">
    <property type="entry name" value="PROKAR_LIPOPROTEIN"/>
    <property type="match status" value="1"/>
</dbReference>
<proteinExistence type="predicted"/>
<organism evidence="1 2">
    <name type="scientific">Nostocoides vanveenii</name>
    <dbReference type="NCBI Taxonomy" id="330835"/>
    <lineage>
        <taxon>Bacteria</taxon>
        <taxon>Bacillati</taxon>
        <taxon>Actinomycetota</taxon>
        <taxon>Actinomycetes</taxon>
        <taxon>Micrococcales</taxon>
        <taxon>Intrasporangiaceae</taxon>
        <taxon>Nostocoides</taxon>
    </lineage>
</organism>
<dbReference type="Proteomes" id="UP001501475">
    <property type="component" value="Unassembled WGS sequence"/>
</dbReference>